<evidence type="ECO:0000256" key="1">
    <source>
        <dbReference type="ARBA" id="ARBA00001970"/>
    </source>
</evidence>
<dbReference type="InterPro" id="IPR006593">
    <property type="entry name" value="Cyt_b561/ferric_Rdtase_TM"/>
</dbReference>
<feature type="transmembrane region" description="Helical" evidence="12">
    <location>
        <begin position="89"/>
        <end position="107"/>
    </location>
</feature>
<sequence length="225" mass="25258">MTEKSEVRIRQRFYWLSNTIFHQVLAVTCGFIFYIFFKSHDLTSARFLHNFLASGAYIPLMAEGFILFTESNVWSLEANRSIKGWVHGALLSISVICASVGIIVEIIGKNKTSSPHFYTLHAKLGLASWIMCFTLVLSGLLTVYAAKLRNYVKPLYIKLFHEIVGLACFVTGVYSLYLGLPKWGFAMYVTASELTATKTLVIIVAVWSILGTCVSIFNNIKNVFT</sequence>
<dbReference type="Pfam" id="PF03188">
    <property type="entry name" value="Cytochrom_B561"/>
    <property type="match status" value="1"/>
</dbReference>
<protein>
    <recommendedName>
        <fullName evidence="11">ascorbate ferrireductase (transmembrane)</fullName>
        <ecNumber evidence="11">7.2.1.3</ecNumber>
    </recommendedName>
</protein>
<dbReference type="GO" id="GO:0046872">
    <property type="term" value="F:metal ion binding"/>
    <property type="evidence" value="ECO:0007669"/>
    <property type="project" value="UniProtKB-KW"/>
</dbReference>
<dbReference type="RefSeq" id="XP_028137002.1">
    <property type="nucleotide sequence ID" value="XM_028281201.1"/>
</dbReference>
<feature type="transmembrane region" description="Helical" evidence="12">
    <location>
        <begin position="127"/>
        <end position="147"/>
    </location>
</feature>
<dbReference type="FunCoup" id="A0A6P7FQF5">
    <property type="interactions" value="1"/>
</dbReference>
<dbReference type="GO" id="GO:0016020">
    <property type="term" value="C:membrane"/>
    <property type="evidence" value="ECO:0007669"/>
    <property type="project" value="UniProtKB-SubCell"/>
</dbReference>
<name>A0A6P7FQF5_DIAVI</name>
<feature type="domain" description="Cytochrome b561" evidence="13">
    <location>
        <begin position="16"/>
        <end position="220"/>
    </location>
</feature>
<evidence type="ECO:0000256" key="3">
    <source>
        <dbReference type="ARBA" id="ARBA00022448"/>
    </source>
</evidence>
<evidence type="ECO:0000256" key="7">
    <source>
        <dbReference type="ARBA" id="ARBA00022982"/>
    </source>
</evidence>
<dbReference type="PANTHER" id="PTHR15422">
    <property type="entry name" value="OS05G0565100 PROTEIN"/>
    <property type="match status" value="1"/>
</dbReference>
<evidence type="ECO:0000256" key="12">
    <source>
        <dbReference type="SAM" id="Phobius"/>
    </source>
</evidence>
<dbReference type="GO" id="GO:0140575">
    <property type="term" value="F:transmembrane monodehydroascorbate reductase activity"/>
    <property type="evidence" value="ECO:0007669"/>
    <property type="project" value="InterPro"/>
</dbReference>
<keyword evidence="4" id="KW-0349">Heme</keyword>
<gene>
    <name evidence="14" type="primary">LOC114331599</name>
</gene>
<dbReference type="PANTHER" id="PTHR15422:SF43">
    <property type="entry name" value="ASCORBATE FERRIREDUCTASE (TRANSMEMBRANE)"/>
    <property type="match status" value="1"/>
</dbReference>
<comment type="cofactor">
    <cofactor evidence="1">
        <name>heme b</name>
        <dbReference type="ChEBI" id="CHEBI:60344"/>
    </cofactor>
</comment>
<evidence type="ECO:0000256" key="4">
    <source>
        <dbReference type="ARBA" id="ARBA00022617"/>
    </source>
</evidence>
<evidence type="ECO:0000256" key="6">
    <source>
        <dbReference type="ARBA" id="ARBA00022723"/>
    </source>
</evidence>
<keyword evidence="9" id="KW-0408">Iron</keyword>
<keyword evidence="5 12" id="KW-0812">Transmembrane</keyword>
<accession>A0A6P7FQF5</accession>
<dbReference type="KEGG" id="dvv:114331599"/>
<dbReference type="SMART" id="SM00665">
    <property type="entry name" value="B561"/>
    <property type="match status" value="1"/>
</dbReference>
<evidence type="ECO:0000256" key="10">
    <source>
        <dbReference type="ARBA" id="ARBA00023136"/>
    </source>
</evidence>
<dbReference type="AlphaFoldDB" id="A0A6P7FQF5"/>
<dbReference type="Gene3D" id="1.20.120.1770">
    <property type="match status" value="1"/>
</dbReference>
<evidence type="ECO:0000256" key="2">
    <source>
        <dbReference type="ARBA" id="ARBA00004141"/>
    </source>
</evidence>
<organism evidence="14">
    <name type="scientific">Diabrotica virgifera virgifera</name>
    <name type="common">western corn rootworm</name>
    <dbReference type="NCBI Taxonomy" id="50390"/>
    <lineage>
        <taxon>Eukaryota</taxon>
        <taxon>Metazoa</taxon>
        <taxon>Ecdysozoa</taxon>
        <taxon>Arthropoda</taxon>
        <taxon>Hexapoda</taxon>
        <taxon>Insecta</taxon>
        <taxon>Pterygota</taxon>
        <taxon>Neoptera</taxon>
        <taxon>Endopterygota</taxon>
        <taxon>Coleoptera</taxon>
        <taxon>Polyphaga</taxon>
        <taxon>Cucujiformia</taxon>
        <taxon>Chrysomeloidea</taxon>
        <taxon>Chrysomelidae</taxon>
        <taxon>Galerucinae</taxon>
        <taxon>Diabroticina</taxon>
        <taxon>Diabroticites</taxon>
        <taxon>Diabrotica</taxon>
    </lineage>
</organism>
<dbReference type="InParanoid" id="A0A6P7FQF5"/>
<feature type="transmembrane region" description="Helical" evidence="12">
    <location>
        <begin position="200"/>
        <end position="220"/>
    </location>
</feature>
<evidence type="ECO:0000256" key="11">
    <source>
        <dbReference type="ARBA" id="ARBA00024225"/>
    </source>
</evidence>
<dbReference type="PROSITE" id="PS50939">
    <property type="entry name" value="CYTOCHROME_B561"/>
    <property type="match status" value="1"/>
</dbReference>
<keyword evidence="3" id="KW-0813">Transport</keyword>
<comment type="subcellular location">
    <subcellularLocation>
        <location evidence="2">Membrane</location>
        <topology evidence="2">Multi-pass membrane protein</topology>
    </subcellularLocation>
</comment>
<keyword evidence="6" id="KW-0479">Metal-binding</keyword>
<evidence type="ECO:0000256" key="9">
    <source>
        <dbReference type="ARBA" id="ARBA00023004"/>
    </source>
</evidence>
<evidence type="ECO:0000313" key="14">
    <source>
        <dbReference type="RefSeq" id="XP_028137002.1"/>
    </source>
</evidence>
<reference evidence="14" key="1">
    <citation type="submission" date="2025-08" db="UniProtKB">
        <authorList>
            <consortium name="RefSeq"/>
        </authorList>
    </citation>
    <scope>IDENTIFICATION</scope>
    <source>
        <tissue evidence="14">Whole insect</tissue>
    </source>
</reference>
<evidence type="ECO:0000256" key="5">
    <source>
        <dbReference type="ARBA" id="ARBA00022692"/>
    </source>
</evidence>
<dbReference type="GO" id="GO:0140571">
    <property type="term" value="F:transmembrane ascorbate ferrireductase activity"/>
    <property type="evidence" value="ECO:0007669"/>
    <property type="project" value="UniProtKB-EC"/>
</dbReference>
<dbReference type="EC" id="7.2.1.3" evidence="11"/>
<dbReference type="OrthoDB" id="432881at2759"/>
<feature type="transmembrane region" description="Helical" evidence="12">
    <location>
        <begin position="48"/>
        <end position="68"/>
    </location>
</feature>
<keyword evidence="10 12" id="KW-0472">Membrane</keyword>
<evidence type="ECO:0000259" key="13">
    <source>
        <dbReference type="PROSITE" id="PS50939"/>
    </source>
</evidence>
<feature type="transmembrane region" description="Helical" evidence="12">
    <location>
        <begin position="159"/>
        <end position="180"/>
    </location>
</feature>
<keyword evidence="7" id="KW-0249">Electron transport</keyword>
<feature type="transmembrane region" description="Helical" evidence="12">
    <location>
        <begin position="12"/>
        <end position="36"/>
    </location>
</feature>
<dbReference type="InterPro" id="IPR045150">
    <property type="entry name" value="CYB561D1/2"/>
</dbReference>
<keyword evidence="8 12" id="KW-1133">Transmembrane helix</keyword>
<proteinExistence type="predicted"/>
<evidence type="ECO:0000256" key="8">
    <source>
        <dbReference type="ARBA" id="ARBA00022989"/>
    </source>
</evidence>